<comment type="similarity">
    <text evidence="3 15">Belongs to the peptidase M14 family.</text>
</comment>
<dbReference type="FunFam" id="3.40.630.10:FF:000040">
    <property type="entry name" value="zinc carboxypeptidase"/>
    <property type="match status" value="1"/>
</dbReference>
<evidence type="ECO:0000256" key="14">
    <source>
        <dbReference type="ARBA" id="ARBA00069039"/>
    </source>
</evidence>
<dbReference type="InterPro" id="IPR003146">
    <property type="entry name" value="M14A_act_pep"/>
</dbReference>
<evidence type="ECO:0000256" key="12">
    <source>
        <dbReference type="ARBA" id="ARBA00023157"/>
    </source>
</evidence>
<keyword evidence="5" id="KW-0121">Carboxypeptidase</keyword>
<dbReference type="CDD" id="cd03860">
    <property type="entry name" value="M14_CP_A-B_like"/>
    <property type="match status" value="1"/>
</dbReference>
<comment type="function">
    <text evidence="13">Involved in the digestion of the blood meal.</text>
</comment>
<dbReference type="InterPro" id="IPR000834">
    <property type="entry name" value="Peptidase_M14"/>
</dbReference>
<keyword evidence="11" id="KW-0482">Metalloprotease</keyword>
<comment type="subcellular location">
    <subcellularLocation>
        <location evidence="2">Secreted</location>
    </subcellularLocation>
</comment>
<dbReference type="GO" id="GO:0008270">
    <property type="term" value="F:zinc ion binding"/>
    <property type="evidence" value="ECO:0007669"/>
    <property type="project" value="InterPro"/>
</dbReference>
<name>A0A9J6BZP2_POLVA</name>
<dbReference type="FunFam" id="3.30.70.340:FF:000002">
    <property type="entry name" value="Carboxypeptidase A"/>
    <property type="match status" value="1"/>
</dbReference>
<evidence type="ECO:0000256" key="13">
    <source>
        <dbReference type="ARBA" id="ARBA00057299"/>
    </source>
</evidence>
<evidence type="ECO:0000256" key="3">
    <source>
        <dbReference type="ARBA" id="ARBA00005988"/>
    </source>
</evidence>
<evidence type="ECO:0000256" key="7">
    <source>
        <dbReference type="ARBA" id="ARBA00022723"/>
    </source>
</evidence>
<dbReference type="PANTHER" id="PTHR11705:SF153">
    <property type="entry name" value="ZINC CARBOXYPEPTIDASE A 1-LIKE PROTEIN"/>
    <property type="match status" value="1"/>
</dbReference>
<sequence>MKFVFLIVAVVATVLCEKSRYDNYRVYKIEIKNREQLDAMKYLADTSDSFNFWTQPLHFGSYELMVPPHKFSHFSEMVDNLNMQHELIIKNLQELHDKELPLNKRKADGVMDWEDYQSVETIHSWMDSLQVEFPTFVNVTTIGNSYEGRPMKLLKLSKKAGNRAIFVESHIHAREWIGSATSTWILNQLLRSNVSAVVDLANNIDWYFLPIANPDGYEYTRTNNRNWRKTRSKQSALCYGVDPNRNFGYNWMVPEEITGSTGSSVSPCSDVYSGPYNFSEPECYAIDRFLDAHRGIFDAYLALHSYDHSILYPYGNSRVPVPNDEVLKAVGDESARRLYEKHGIQYRVGNQVFILYEASGNSQDHAYGKYKIPISYTYEMRGSGSYGNFGFFLPPEFIIPNAEEMLEAFLGLVSKAREYGLLATA</sequence>
<dbReference type="OrthoDB" id="3626597at2759"/>
<protein>
    <recommendedName>
        <fullName evidence="14">Zinc carboxypeptidase A 1</fullName>
    </recommendedName>
</protein>
<feature type="active site" description="Proton donor/acceptor" evidence="15">
    <location>
        <position position="379"/>
    </location>
</feature>
<keyword evidence="4" id="KW-0964">Secreted</keyword>
<organism evidence="18 19">
    <name type="scientific">Polypedilum vanderplanki</name>
    <name type="common">Sleeping chironomid midge</name>
    <dbReference type="NCBI Taxonomy" id="319348"/>
    <lineage>
        <taxon>Eukaryota</taxon>
        <taxon>Metazoa</taxon>
        <taxon>Ecdysozoa</taxon>
        <taxon>Arthropoda</taxon>
        <taxon>Hexapoda</taxon>
        <taxon>Insecta</taxon>
        <taxon>Pterygota</taxon>
        <taxon>Neoptera</taxon>
        <taxon>Endopterygota</taxon>
        <taxon>Diptera</taxon>
        <taxon>Nematocera</taxon>
        <taxon>Chironomoidea</taxon>
        <taxon>Chironomidae</taxon>
        <taxon>Chironominae</taxon>
        <taxon>Polypedilum</taxon>
        <taxon>Polypedilum</taxon>
    </lineage>
</organism>
<dbReference type="SUPFAM" id="SSF54897">
    <property type="entry name" value="Protease propeptides/inhibitors"/>
    <property type="match status" value="1"/>
</dbReference>
<evidence type="ECO:0000256" key="1">
    <source>
        <dbReference type="ARBA" id="ARBA00001947"/>
    </source>
</evidence>
<comment type="cofactor">
    <cofactor evidence="1">
        <name>Zn(2+)</name>
        <dbReference type="ChEBI" id="CHEBI:29105"/>
    </cofactor>
</comment>
<gene>
    <name evidence="18" type="ORF">PVAND_004974</name>
</gene>
<keyword evidence="8 16" id="KW-0732">Signal</keyword>
<feature type="domain" description="Peptidase M14" evidence="17">
    <location>
        <begin position="115"/>
        <end position="416"/>
    </location>
</feature>
<dbReference type="EMBL" id="JADBJN010000002">
    <property type="protein sequence ID" value="KAG5675035.1"/>
    <property type="molecule type" value="Genomic_DNA"/>
</dbReference>
<evidence type="ECO:0000256" key="9">
    <source>
        <dbReference type="ARBA" id="ARBA00022801"/>
    </source>
</evidence>
<dbReference type="Gene3D" id="3.30.70.340">
    <property type="entry name" value="Metallocarboxypeptidase-like"/>
    <property type="match status" value="1"/>
</dbReference>
<keyword evidence="6" id="KW-0645">Protease</keyword>
<evidence type="ECO:0000256" key="8">
    <source>
        <dbReference type="ARBA" id="ARBA00022729"/>
    </source>
</evidence>
<evidence type="ECO:0000256" key="4">
    <source>
        <dbReference type="ARBA" id="ARBA00022525"/>
    </source>
</evidence>
<dbReference type="SMART" id="SM00631">
    <property type="entry name" value="Zn_pept"/>
    <property type="match status" value="1"/>
</dbReference>
<keyword evidence="19" id="KW-1185">Reference proteome</keyword>
<keyword evidence="9" id="KW-0378">Hydrolase</keyword>
<dbReference type="GO" id="GO:0006508">
    <property type="term" value="P:proteolysis"/>
    <property type="evidence" value="ECO:0007669"/>
    <property type="project" value="UniProtKB-KW"/>
</dbReference>
<evidence type="ECO:0000259" key="17">
    <source>
        <dbReference type="PROSITE" id="PS52035"/>
    </source>
</evidence>
<dbReference type="PANTHER" id="PTHR11705">
    <property type="entry name" value="PROTEASE FAMILY M14 CARBOXYPEPTIDASE A,B"/>
    <property type="match status" value="1"/>
</dbReference>
<dbReference type="Gene3D" id="3.40.630.10">
    <property type="entry name" value="Zn peptidases"/>
    <property type="match status" value="1"/>
</dbReference>
<dbReference type="Pfam" id="PF00246">
    <property type="entry name" value="Peptidase_M14"/>
    <property type="match status" value="1"/>
</dbReference>
<evidence type="ECO:0000256" key="11">
    <source>
        <dbReference type="ARBA" id="ARBA00023049"/>
    </source>
</evidence>
<evidence type="ECO:0000256" key="2">
    <source>
        <dbReference type="ARBA" id="ARBA00004613"/>
    </source>
</evidence>
<keyword evidence="10" id="KW-0862">Zinc</keyword>
<evidence type="ECO:0000256" key="10">
    <source>
        <dbReference type="ARBA" id="ARBA00022833"/>
    </source>
</evidence>
<dbReference type="AlphaFoldDB" id="A0A9J6BZP2"/>
<dbReference type="SUPFAM" id="SSF53187">
    <property type="entry name" value="Zn-dependent exopeptidases"/>
    <property type="match status" value="1"/>
</dbReference>
<dbReference type="GO" id="GO:0004181">
    <property type="term" value="F:metallocarboxypeptidase activity"/>
    <property type="evidence" value="ECO:0007669"/>
    <property type="project" value="InterPro"/>
</dbReference>
<evidence type="ECO:0000313" key="19">
    <source>
        <dbReference type="Proteomes" id="UP001107558"/>
    </source>
</evidence>
<evidence type="ECO:0000256" key="6">
    <source>
        <dbReference type="ARBA" id="ARBA00022670"/>
    </source>
</evidence>
<dbReference type="InterPro" id="IPR036990">
    <property type="entry name" value="M14A-like_propep"/>
</dbReference>
<dbReference type="PROSITE" id="PS52035">
    <property type="entry name" value="PEPTIDASE_M14"/>
    <property type="match status" value="1"/>
</dbReference>
<dbReference type="Proteomes" id="UP001107558">
    <property type="component" value="Chromosome 2"/>
</dbReference>
<keyword evidence="12" id="KW-1015">Disulfide bond</keyword>
<comment type="caution">
    <text evidence="18">The sequence shown here is derived from an EMBL/GenBank/DDBJ whole genome shotgun (WGS) entry which is preliminary data.</text>
</comment>
<evidence type="ECO:0000256" key="15">
    <source>
        <dbReference type="PROSITE-ProRule" id="PRU01379"/>
    </source>
</evidence>
<feature type="chain" id="PRO_5039915240" description="Zinc carboxypeptidase A 1" evidence="16">
    <location>
        <begin position="17"/>
        <end position="425"/>
    </location>
</feature>
<dbReference type="Pfam" id="PF02244">
    <property type="entry name" value="Propep_M14"/>
    <property type="match status" value="1"/>
</dbReference>
<evidence type="ECO:0000256" key="5">
    <source>
        <dbReference type="ARBA" id="ARBA00022645"/>
    </source>
</evidence>
<feature type="signal peptide" evidence="16">
    <location>
        <begin position="1"/>
        <end position="16"/>
    </location>
</feature>
<evidence type="ECO:0000256" key="16">
    <source>
        <dbReference type="SAM" id="SignalP"/>
    </source>
</evidence>
<accession>A0A9J6BZP2</accession>
<reference evidence="18" key="1">
    <citation type="submission" date="2021-03" db="EMBL/GenBank/DDBJ databases">
        <title>Chromosome level genome of the anhydrobiotic midge Polypedilum vanderplanki.</title>
        <authorList>
            <person name="Yoshida Y."/>
            <person name="Kikawada T."/>
            <person name="Gusev O."/>
        </authorList>
    </citation>
    <scope>NUCLEOTIDE SEQUENCE</scope>
    <source>
        <strain evidence="18">NIAS01</strain>
        <tissue evidence="18">Whole body or cell culture</tissue>
    </source>
</reference>
<keyword evidence="7" id="KW-0479">Metal-binding</keyword>
<dbReference type="PRINTS" id="PR00765">
    <property type="entry name" value="CRBOXYPTASEA"/>
</dbReference>
<evidence type="ECO:0000313" key="18">
    <source>
        <dbReference type="EMBL" id="KAG5675035.1"/>
    </source>
</evidence>
<dbReference type="GO" id="GO:0005615">
    <property type="term" value="C:extracellular space"/>
    <property type="evidence" value="ECO:0007669"/>
    <property type="project" value="TreeGrafter"/>
</dbReference>
<proteinExistence type="inferred from homology"/>